<evidence type="ECO:0000313" key="8">
    <source>
        <dbReference type="Proteomes" id="UP000231279"/>
    </source>
</evidence>
<evidence type="ECO:0008006" key="9">
    <source>
        <dbReference type="Google" id="ProtNLM"/>
    </source>
</evidence>
<evidence type="ECO:0000256" key="3">
    <source>
        <dbReference type="ARBA" id="ARBA00022782"/>
    </source>
</evidence>
<comment type="caution">
    <text evidence="7">The sequence shown here is derived from an EMBL/GenBank/DDBJ whole genome shotgun (WGS) entry which is preliminary data.</text>
</comment>
<protein>
    <recommendedName>
        <fullName evidence="9">Protein FLX-like 4</fullName>
    </recommendedName>
</protein>
<dbReference type="InterPro" id="IPR040353">
    <property type="entry name" value="FLX/FLX-like"/>
</dbReference>
<gene>
    <name evidence="7" type="ORF">CDL12_24882</name>
</gene>
<dbReference type="GO" id="GO:0030154">
    <property type="term" value="P:cell differentiation"/>
    <property type="evidence" value="ECO:0007669"/>
    <property type="project" value="UniProtKB-KW"/>
</dbReference>
<comment type="similarity">
    <text evidence="1">Belongs to the FLX family.</text>
</comment>
<keyword evidence="5" id="KW-0287">Flowering</keyword>
<dbReference type="Proteomes" id="UP000231279">
    <property type="component" value="Unassembled WGS sequence"/>
</dbReference>
<sequence>MAARRDIPPTREYVIQASETSRGLLPAVHHHMEPLPPPGLLENKLASQEAELEQLAVDNHKLSSLHIALRQDLVAAQREVEKLREHIRNIQTEGDVEISNLLDKNAKMEADARATDKIKKELQEAHLEAQSLVTAKLKLAAQVEQATQELGNARKEVKKLPEMDAKLDSLKQEHQRLRETFEYEKGVNIEKVEQLKIMEKDLIDLAEEAERLRAEVLIAEKKTSVPMPYSGQHMNFGNMYPPTFHINGGYVDSSAQPYFHMAGAPVEGPNPYANGGFVVGPPAIHGPPGSRAAGNPAWAGAYDAPHG</sequence>
<dbReference type="AlphaFoldDB" id="A0A2G9GBE8"/>
<keyword evidence="2" id="KW-0217">Developmental protein</keyword>
<dbReference type="PANTHER" id="PTHR33405:SF18">
    <property type="entry name" value="PROTEIN FLX-LIKE 4"/>
    <property type="match status" value="1"/>
</dbReference>
<name>A0A2G9GBE8_9LAMI</name>
<proteinExistence type="inferred from homology"/>
<dbReference type="PANTHER" id="PTHR33405">
    <property type="entry name" value="PROTEIN FLX-LIKE 2"/>
    <property type="match status" value="1"/>
</dbReference>
<dbReference type="GO" id="GO:0009908">
    <property type="term" value="P:flower development"/>
    <property type="evidence" value="ECO:0007669"/>
    <property type="project" value="UniProtKB-KW"/>
</dbReference>
<organism evidence="7 8">
    <name type="scientific">Handroanthus impetiginosus</name>
    <dbReference type="NCBI Taxonomy" id="429701"/>
    <lineage>
        <taxon>Eukaryota</taxon>
        <taxon>Viridiplantae</taxon>
        <taxon>Streptophyta</taxon>
        <taxon>Embryophyta</taxon>
        <taxon>Tracheophyta</taxon>
        <taxon>Spermatophyta</taxon>
        <taxon>Magnoliopsida</taxon>
        <taxon>eudicotyledons</taxon>
        <taxon>Gunneridae</taxon>
        <taxon>Pentapetalae</taxon>
        <taxon>asterids</taxon>
        <taxon>lamiids</taxon>
        <taxon>Lamiales</taxon>
        <taxon>Bignoniaceae</taxon>
        <taxon>Crescentiina</taxon>
        <taxon>Tabebuia alliance</taxon>
        <taxon>Handroanthus</taxon>
    </lineage>
</organism>
<dbReference type="EMBL" id="NKXS01005847">
    <property type="protein sequence ID" value="PIN02607.1"/>
    <property type="molecule type" value="Genomic_DNA"/>
</dbReference>
<evidence type="ECO:0000256" key="6">
    <source>
        <dbReference type="SAM" id="Coils"/>
    </source>
</evidence>
<dbReference type="STRING" id="429701.A0A2G9GBE8"/>
<reference evidence="8" key="1">
    <citation type="journal article" date="2018" name="Gigascience">
        <title>Genome assembly of the Pink Ipe (Handroanthus impetiginosus, Bignoniaceae), a highly valued, ecologically keystone Neotropical timber forest tree.</title>
        <authorList>
            <person name="Silva-Junior O.B."/>
            <person name="Grattapaglia D."/>
            <person name="Novaes E."/>
            <person name="Collevatti R.G."/>
        </authorList>
    </citation>
    <scope>NUCLEOTIDE SEQUENCE [LARGE SCALE GENOMIC DNA]</scope>
    <source>
        <strain evidence="8">cv. UFG-1</strain>
    </source>
</reference>
<keyword evidence="8" id="KW-1185">Reference proteome</keyword>
<keyword evidence="3" id="KW-0221">Differentiation</keyword>
<dbReference type="OrthoDB" id="1899348at2759"/>
<accession>A0A2G9GBE8</accession>
<keyword evidence="4 6" id="KW-0175">Coiled coil</keyword>
<evidence type="ECO:0000256" key="2">
    <source>
        <dbReference type="ARBA" id="ARBA00022473"/>
    </source>
</evidence>
<evidence type="ECO:0000256" key="1">
    <source>
        <dbReference type="ARBA" id="ARBA00005405"/>
    </source>
</evidence>
<evidence type="ECO:0000256" key="4">
    <source>
        <dbReference type="ARBA" id="ARBA00023054"/>
    </source>
</evidence>
<evidence type="ECO:0000256" key="5">
    <source>
        <dbReference type="ARBA" id="ARBA00023089"/>
    </source>
</evidence>
<evidence type="ECO:0000313" key="7">
    <source>
        <dbReference type="EMBL" id="PIN02607.1"/>
    </source>
</evidence>
<feature type="coiled-coil region" evidence="6">
    <location>
        <begin position="45"/>
        <end position="222"/>
    </location>
</feature>